<name>A0A3M7PP09_BRAPC</name>
<organism evidence="1 2">
    <name type="scientific">Brachionus plicatilis</name>
    <name type="common">Marine rotifer</name>
    <name type="synonym">Brachionus muelleri</name>
    <dbReference type="NCBI Taxonomy" id="10195"/>
    <lineage>
        <taxon>Eukaryota</taxon>
        <taxon>Metazoa</taxon>
        <taxon>Spiralia</taxon>
        <taxon>Gnathifera</taxon>
        <taxon>Rotifera</taxon>
        <taxon>Eurotatoria</taxon>
        <taxon>Monogononta</taxon>
        <taxon>Pseudotrocha</taxon>
        <taxon>Ploima</taxon>
        <taxon>Brachionidae</taxon>
        <taxon>Brachionus</taxon>
    </lineage>
</organism>
<dbReference type="EMBL" id="REGN01009580">
    <property type="protein sequence ID" value="RNA00866.1"/>
    <property type="molecule type" value="Genomic_DNA"/>
</dbReference>
<sequence length="118" mass="13810">MKKQLLLFLKKISPQLYHLGYYFKHSYACKETTKVSWRCIVNSCKAGRYTFTETVGIKCDYYIINGKHLEQPDVTKFELLERRRLIKERAANSDDKAGKILSLVEKPHDDHVVVYLPS</sequence>
<gene>
    <name evidence="1" type="ORF">BpHYR1_033903</name>
</gene>
<dbReference type="AlphaFoldDB" id="A0A3M7PP09"/>
<evidence type="ECO:0000313" key="2">
    <source>
        <dbReference type="Proteomes" id="UP000276133"/>
    </source>
</evidence>
<keyword evidence="2" id="KW-1185">Reference proteome</keyword>
<comment type="caution">
    <text evidence="1">The sequence shown here is derived from an EMBL/GenBank/DDBJ whole genome shotgun (WGS) entry which is preliminary data.</text>
</comment>
<dbReference type="OrthoDB" id="10169666at2759"/>
<dbReference type="Proteomes" id="UP000276133">
    <property type="component" value="Unassembled WGS sequence"/>
</dbReference>
<protein>
    <recommendedName>
        <fullName evidence="3">FLYWCH-type domain-containing protein</fullName>
    </recommendedName>
</protein>
<evidence type="ECO:0000313" key="1">
    <source>
        <dbReference type="EMBL" id="RNA00866.1"/>
    </source>
</evidence>
<evidence type="ECO:0008006" key="3">
    <source>
        <dbReference type="Google" id="ProtNLM"/>
    </source>
</evidence>
<reference evidence="1 2" key="1">
    <citation type="journal article" date="2018" name="Sci. Rep.">
        <title>Genomic signatures of local adaptation to the degree of environmental predictability in rotifers.</title>
        <authorList>
            <person name="Franch-Gras L."/>
            <person name="Hahn C."/>
            <person name="Garcia-Roger E.M."/>
            <person name="Carmona M.J."/>
            <person name="Serra M."/>
            <person name="Gomez A."/>
        </authorList>
    </citation>
    <scope>NUCLEOTIDE SEQUENCE [LARGE SCALE GENOMIC DNA]</scope>
    <source>
        <strain evidence="1">HYR1</strain>
    </source>
</reference>
<proteinExistence type="predicted"/>
<accession>A0A3M7PP09</accession>